<feature type="compositionally biased region" description="Low complexity" evidence="1">
    <location>
        <begin position="18"/>
        <end position="31"/>
    </location>
</feature>
<keyword evidence="3" id="KW-1185">Reference proteome</keyword>
<protein>
    <submittedName>
        <fullName evidence="2">Uncharacterized protein</fullName>
    </submittedName>
</protein>
<dbReference type="OrthoDB" id="266276at2759"/>
<sequence>MFAALSWLLDLDQGHAASSSSTSSRSSYSGSLDADAGVETNPAATHTTFSDAGGQLLAELHISSVAAATLSRSASEAAAPPRGAVYSSPRHLEESFADLEARKAELFAPSPCQDPAEDAGLGMSSLAERGGTPASPLSRKIVPLGSLRAYANETVSLSPIASPAPAPVPATIATSLAPAYEDERLLLVSEGVMLSARLSSPSRGGPRAAAERAEIANNNGSATGAIGAGVAAPTQRSRILEWDGEVHVRPQASPPPGLSANRGERAARSGTEAQERRKQIADAEPGEARLVRGAMKAAFMVSTTPHAPTLGTAALAPAAVPLHPSNPFLGTTVGARDAAVRGYSIECIHDTPAQEDSGVVYLANGLVTVTSIDVDDLHRQAEQSSPPLTHPLAAQLTTPSRTKQPQFDFS</sequence>
<feature type="region of interest" description="Disordered" evidence="1">
    <location>
        <begin position="110"/>
        <end position="138"/>
    </location>
</feature>
<feature type="region of interest" description="Disordered" evidence="1">
    <location>
        <begin position="248"/>
        <end position="279"/>
    </location>
</feature>
<dbReference type="Proteomes" id="UP000274082">
    <property type="component" value="Chromosome 12"/>
</dbReference>
<evidence type="ECO:0000256" key="1">
    <source>
        <dbReference type="SAM" id="MobiDB-lite"/>
    </source>
</evidence>
<evidence type="ECO:0000313" key="2">
    <source>
        <dbReference type="EMBL" id="AYU76952.1"/>
    </source>
</evidence>
<gene>
    <name evidence="2" type="ORF">LdCL_120009200</name>
</gene>
<dbReference type="VEuPathDB" id="TriTrypDB:LDHU3_12.0540"/>
<feature type="region of interest" description="Disordered" evidence="1">
    <location>
        <begin position="16"/>
        <end position="35"/>
    </location>
</feature>
<dbReference type="VEuPathDB" id="TriTrypDB:LdCL_120009200"/>
<dbReference type="VEuPathDB" id="TriTrypDB:LdBPK_120360.1"/>
<feature type="compositionally biased region" description="Polar residues" evidence="1">
    <location>
        <begin position="395"/>
        <end position="410"/>
    </location>
</feature>
<dbReference type="AlphaFoldDB" id="A0A3S5H6K7"/>
<feature type="compositionally biased region" description="Basic and acidic residues" evidence="1">
    <location>
        <begin position="262"/>
        <end position="279"/>
    </location>
</feature>
<name>A0A3S5H6K7_LEIDO</name>
<accession>A0A3S5H6K7</accession>
<organism evidence="2 3">
    <name type="scientific">Leishmania donovani</name>
    <dbReference type="NCBI Taxonomy" id="5661"/>
    <lineage>
        <taxon>Eukaryota</taxon>
        <taxon>Discoba</taxon>
        <taxon>Euglenozoa</taxon>
        <taxon>Kinetoplastea</taxon>
        <taxon>Metakinetoplastina</taxon>
        <taxon>Trypanosomatida</taxon>
        <taxon>Trypanosomatidae</taxon>
        <taxon>Leishmaniinae</taxon>
        <taxon>Leishmania</taxon>
    </lineage>
</organism>
<dbReference type="EMBL" id="CP029511">
    <property type="protein sequence ID" value="AYU76952.1"/>
    <property type="molecule type" value="Genomic_DNA"/>
</dbReference>
<evidence type="ECO:0000313" key="3">
    <source>
        <dbReference type="Proteomes" id="UP000274082"/>
    </source>
</evidence>
<reference evidence="2 3" key="1">
    <citation type="journal article" date="2018" name="Sci. Rep.">
        <title>A complete Leishmania donovani reference genome identifies novel genetic variations associated with virulence.</title>
        <authorList>
            <person name="Lypaczewski P."/>
            <person name="Hoshizaki J."/>
            <person name="Zhang W.-W."/>
            <person name="McCall L.-I."/>
            <person name="Torcivia-Rodriguez J."/>
            <person name="Simonyan V."/>
            <person name="Kaur A."/>
            <person name="Dewar K."/>
            <person name="Matlashewski G."/>
        </authorList>
    </citation>
    <scope>NUCLEOTIDE SEQUENCE [LARGE SCALE GENOMIC DNA]</scope>
    <source>
        <strain evidence="2 3">LdCL</strain>
    </source>
</reference>
<proteinExistence type="predicted"/>
<feature type="region of interest" description="Disordered" evidence="1">
    <location>
        <begin position="381"/>
        <end position="410"/>
    </location>
</feature>